<gene>
    <name evidence="7" type="ORF">E6O75_ATG01798</name>
</gene>
<evidence type="ECO:0000256" key="1">
    <source>
        <dbReference type="ARBA" id="ARBA00009431"/>
    </source>
</evidence>
<dbReference type="PRINTS" id="PR00724">
    <property type="entry name" value="CRBOXYPTASEC"/>
</dbReference>
<dbReference type="Proteomes" id="UP000298493">
    <property type="component" value="Unassembled WGS sequence"/>
</dbReference>
<keyword evidence="4 6" id="KW-0378">Hydrolase</keyword>
<keyword evidence="3 6" id="KW-0645">Protease</keyword>
<reference evidence="7 8" key="1">
    <citation type="submission" date="2019-04" db="EMBL/GenBank/DDBJ databases">
        <title>High contiguity whole genome sequence and gene annotation resource for two Venturia nashicola isolates.</title>
        <authorList>
            <person name="Prokchorchik M."/>
            <person name="Won K."/>
            <person name="Lee Y."/>
            <person name="Choi E.D."/>
            <person name="Segonzac C."/>
            <person name="Sohn K.H."/>
        </authorList>
    </citation>
    <scope>NUCLEOTIDE SEQUENCE [LARGE SCALE GENOMIC DNA]</scope>
    <source>
        <strain evidence="7 8">PRI2</strain>
    </source>
</reference>
<dbReference type="EC" id="3.4.16.-" evidence="6"/>
<keyword evidence="5" id="KW-0325">Glycoprotein</keyword>
<evidence type="ECO:0000256" key="3">
    <source>
        <dbReference type="ARBA" id="ARBA00022670"/>
    </source>
</evidence>
<dbReference type="Gene3D" id="3.40.50.1820">
    <property type="entry name" value="alpha/beta hydrolase"/>
    <property type="match status" value="1"/>
</dbReference>
<evidence type="ECO:0000313" key="7">
    <source>
        <dbReference type="EMBL" id="TID13820.1"/>
    </source>
</evidence>
<dbReference type="PROSITE" id="PS00131">
    <property type="entry name" value="CARBOXYPEPT_SER_SER"/>
    <property type="match status" value="1"/>
</dbReference>
<protein>
    <recommendedName>
        <fullName evidence="6">Carboxypeptidase</fullName>
        <ecNumber evidence="6">3.4.16.-</ecNumber>
    </recommendedName>
</protein>
<dbReference type="STRING" id="86259.A0A4Z1NSC2"/>
<dbReference type="GO" id="GO:0006508">
    <property type="term" value="P:proteolysis"/>
    <property type="evidence" value="ECO:0007669"/>
    <property type="project" value="UniProtKB-KW"/>
</dbReference>
<keyword evidence="8" id="KW-1185">Reference proteome</keyword>
<dbReference type="InterPro" id="IPR029058">
    <property type="entry name" value="AB_hydrolase_fold"/>
</dbReference>
<proteinExistence type="inferred from homology"/>
<dbReference type="Pfam" id="PF00450">
    <property type="entry name" value="Peptidase_S10"/>
    <property type="match status" value="1"/>
</dbReference>
<evidence type="ECO:0000256" key="2">
    <source>
        <dbReference type="ARBA" id="ARBA00022645"/>
    </source>
</evidence>
<keyword evidence="2 6" id="KW-0121">Carboxypeptidase</keyword>
<dbReference type="GO" id="GO:0004185">
    <property type="term" value="F:serine-type carboxypeptidase activity"/>
    <property type="evidence" value="ECO:0007669"/>
    <property type="project" value="UniProtKB-UniRule"/>
</dbReference>
<name>A0A4Z1NSC2_9PEZI</name>
<dbReference type="OrthoDB" id="443318at2759"/>
<comment type="caution">
    <text evidence="7">The sequence shown here is derived from an EMBL/GenBank/DDBJ whole genome shotgun (WGS) entry which is preliminary data.</text>
</comment>
<dbReference type="InterPro" id="IPR018202">
    <property type="entry name" value="Ser_caboxypep_ser_AS"/>
</dbReference>
<dbReference type="PANTHER" id="PTHR11802">
    <property type="entry name" value="SERINE PROTEASE FAMILY S10 SERINE CARBOXYPEPTIDASE"/>
    <property type="match status" value="1"/>
</dbReference>
<dbReference type="EMBL" id="SNSC02000025">
    <property type="protein sequence ID" value="TID13820.1"/>
    <property type="molecule type" value="Genomic_DNA"/>
</dbReference>
<sequence>MLWIEQPVGVGFTQGVPNITNEVELGLQFIGFYKNFVDTFDVHKYKVYLTGESYAGYYIPYIADAFITANNTDYYNLKGTWVNSPLLGDQNIQRQVGLVPFANYWNKLLYYNETFLSKMNERAISCNYIAYMDKYLTFPPPQEKFPVLPAPSASNNYHCDVFFNLRNAAYDVNPCFNYYRISELCPHPYSVIRPTAYNYSPPGMRIYFNRSDVQSAINAPPTNWVACTDVNVFANQPVRNTSDSGSDQSLGPAQNEVLRRVIEFNNNTMIGSGDLDMILATNTTLLTVQNVTWNGLQGFQSYPGQPLYVPPHPEYNDGALAAFGIQGSWGRERGLTFFRVQLGGHELPGWAPGVAYRALELLLGRVKSLDESAGPFTTLPGNFTGTSPIYKRAAGDFMRDRRRRVEL</sequence>
<dbReference type="SUPFAM" id="SSF53474">
    <property type="entry name" value="alpha/beta-Hydrolases"/>
    <property type="match status" value="1"/>
</dbReference>
<comment type="similarity">
    <text evidence="1 6">Belongs to the peptidase S10 family.</text>
</comment>
<evidence type="ECO:0000256" key="6">
    <source>
        <dbReference type="RuleBase" id="RU361156"/>
    </source>
</evidence>
<organism evidence="7 8">
    <name type="scientific">Venturia nashicola</name>
    <dbReference type="NCBI Taxonomy" id="86259"/>
    <lineage>
        <taxon>Eukaryota</taxon>
        <taxon>Fungi</taxon>
        <taxon>Dikarya</taxon>
        <taxon>Ascomycota</taxon>
        <taxon>Pezizomycotina</taxon>
        <taxon>Dothideomycetes</taxon>
        <taxon>Pleosporomycetidae</taxon>
        <taxon>Venturiales</taxon>
        <taxon>Venturiaceae</taxon>
        <taxon>Venturia</taxon>
    </lineage>
</organism>
<evidence type="ECO:0000256" key="4">
    <source>
        <dbReference type="ARBA" id="ARBA00022801"/>
    </source>
</evidence>
<dbReference type="PANTHER" id="PTHR11802:SF479">
    <property type="entry name" value="CARBOXYPEPTIDASE"/>
    <property type="match status" value="1"/>
</dbReference>
<dbReference type="AlphaFoldDB" id="A0A4Z1NSC2"/>
<evidence type="ECO:0000256" key="5">
    <source>
        <dbReference type="ARBA" id="ARBA00023180"/>
    </source>
</evidence>
<dbReference type="InterPro" id="IPR001563">
    <property type="entry name" value="Peptidase_S10"/>
</dbReference>
<accession>A0A4Z1NSC2</accession>
<evidence type="ECO:0000313" key="8">
    <source>
        <dbReference type="Proteomes" id="UP000298493"/>
    </source>
</evidence>